<dbReference type="EMBL" id="BKCJ010456074">
    <property type="protein sequence ID" value="GFA61786.1"/>
    <property type="molecule type" value="Genomic_DNA"/>
</dbReference>
<proteinExistence type="predicted"/>
<feature type="non-terminal residue" evidence="1">
    <location>
        <position position="1"/>
    </location>
</feature>
<organism evidence="1">
    <name type="scientific">Tanacetum cinerariifolium</name>
    <name type="common">Dalmatian daisy</name>
    <name type="synonym">Chrysanthemum cinerariifolium</name>
    <dbReference type="NCBI Taxonomy" id="118510"/>
    <lineage>
        <taxon>Eukaryota</taxon>
        <taxon>Viridiplantae</taxon>
        <taxon>Streptophyta</taxon>
        <taxon>Embryophyta</taxon>
        <taxon>Tracheophyta</taxon>
        <taxon>Spermatophyta</taxon>
        <taxon>Magnoliopsida</taxon>
        <taxon>eudicotyledons</taxon>
        <taxon>Gunneridae</taxon>
        <taxon>Pentapetalae</taxon>
        <taxon>asterids</taxon>
        <taxon>campanulids</taxon>
        <taxon>Asterales</taxon>
        <taxon>Asteraceae</taxon>
        <taxon>Asteroideae</taxon>
        <taxon>Anthemideae</taxon>
        <taxon>Anthemidinae</taxon>
        <taxon>Tanacetum</taxon>
    </lineage>
</organism>
<gene>
    <name evidence="1" type="ORF">Tci_633758</name>
</gene>
<evidence type="ECO:0000313" key="1">
    <source>
        <dbReference type="EMBL" id="GFA61786.1"/>
    </source>
</evidence>
<protein>
    <submittedName>
        <fullName evidence="1">Sucrose synthase</fullName>
    </submittedName>
</protein>
<sequence length="38" mass="4596">KHVSKLDMFEIRCLLQMFYALTYQKLTKSIPLHVIEEK</sequence>
<reference evidence="1" key="1">
    <citation type="journal article" date="2019" name="Sci. Rep.">
        <title>Draft genome of Tanacetum cinerariifolium, the natural source of mosquito coil.</title>
        <authorList>
            <person name="Yamashiro T."/>
            <person name="Shiraishi A."/>
            <person name="Satake H."/>
            <person name="Nakayama K."/>
        </authorList>
    </citation>
    <scope>NUCLEOTIDE SEQUENCE</scope>
</reference>
<name>A0A699JZU8_TANCI</name>
<comment type="caution">
    <text evidence="1">The sequence shown here is derived from an EMBL/GenBank/DDBJ whole genome shotgun (WGS) entry which is preliminary data.</text>
</comment>
<accession>A0A699JZU8</accession>
<dbReference type="AlphaFoldDB" id="A0A699JZU8"/>